<evidence type="ECO:0000313" key="2">
    <source>
        <dbReference type="EMBL" id="KXP10738.1"/>
    </source>
</evidence>
<gene>
    <name evidence="2" type="ORF">AXK60_24950</name>
    <name evidence="1" type="ORF">AXK60_25260</name>
</gene>
<organism evidence="1 3">
    <name type="scientific">Tsukamurella pseudospumae</name>
    <dbReference type="NCBI Taxonomy" id="239498"/>
    <lineage>
        <taxon>Bacteria</taxon>
        <taxon>Bacillati</taxon>
        <taxon>Actinomycetota</taxon>
        <taxon>Actinomycetes</taxon>
        <taxon>Mycobacteriales</taxon>
        <taxon>Tsukamurellaceae</taxon>
        <taxon>Tsukamurella</taxon>
    </lineage>
</organism>
<dbReference type="Proteomes" id="UP000070258">
    <property type="component" value="Unassembled WGS sequence"/>
</dbReference>
<dbReference type="InterPro" id="IPR009061">
    <property type="entry name" value="DNA-bd_dom_put_sf"/>
</dbReference>
<protein>
    <submittedName>
        <fullName evidence="1">Transcriptional regulator</fullName>
    </submittedName>
</protein>
<name>A0A137ZIY8_9ACTN</name>
<sequence>MEYYLSLGEVAQHTGVSLSTMKTYLARGYLPEPDAIIGRNRGWRVETIDAWTQSRPGRGARTDQHNE</sequence>
<dbReference type="OrthoDB" id="3634697at2"/>
<dbReference type="RefSeq" id="WP_068571093.1">
    <property type="nucleotide sequence ID" value="NZ_LSRF01000031.1"/>
</dbReference>
<accession>A0A137ZIY8</accession>
<evidence type="ECO:0000313" key="1">
    <source>
        <dbReference type="EMBL" id="KXO98148.1"/>
    </source>
</evidence>
<dbReference type="AlphaFoldDB" id="A0A137ZIY8"/>
<dbReference type="STRING" id="239498.AXK60_24950"/>
<dbReference type="EMBL" id="LSRF01000031">
    <property type="protein sequence ID" value="KXP10738.1"/>
    <property type="molecule type" value="Genomic_DNA"/>
</dbReference>
<reference evidence="3" key="2">
    <citation type="submission" date="2016-02" db="EMBL/GenBank/DDBJ databases">
        <authorList>
            <person name="Wen L."/>
            <person name="He K."/>
            <person name="Yang H."/>
        </authorList>
    </citation>
    <scope>NUCLEOTIDE SEQUENCE [LARGE SCALE GENOMIC DNA]</scope>
    <source>
        <strain evidence="3">JCM 15929</strain>
    </source>
</reference>
<evidence type="ECO:0000313" key="3">
    <source>
        <dbReference type="Proteomes" id="UP000070258"/>
    </source>
</evidence>
<comment type="caution">
    <text evidence="1">The sequence shown here is derived from an EMBL/GenBank/DDBJ whole genome shotgun (WGS) entry which is preliminary data.</text>
</comment>
<dbReference type="EMBL" id="LSRF01000103">
    <property type="protein sequence ID" value="KXO98148.1"/>
    <property type="molecule type" value="Genomic_DNA"/>
</dbReference>
<proteinExistence type="predicted"/>
<dbReference type="SUPFAM" id="SSF46955">
    <property type="entry name" value="Putative DNA-binding domain"/>
    <property type="match status" value="1"/>
</dbReference>
<reference evidence="1" key="1">
    <citation type="submission" date="2016-02" db="EMBL/GenBank/DDBJ databases">
        <authorList>
            <person name="Teng J.L."/>
            <person name="Yang Y."/>
            <person name="Huang Y."/>
            <person name="Guo F."/>
            <person name="Wei W."/>
            <person name="Chen J.H."/>
            <person name="Wong S.Y."/>
            <person name="Lau S.K."/>
            <person name="Woo P.C."/>
        </authorList>
    </citation>
    <scope>NUCLEOTIDE SEQUENCE</scope>
    <source>
        <strain evidence="1">JCM 15929</strain>
    </source>
</reference>